<dbReference type="InterPro" id="IPR018062">
    <property type="entry name" value="HTH_AraC-typ_CS"/>
</dbReference>
<reference evidence="5 6" key="1">
    <citation type="submission" date="2018-07" db="EMBL/GenBank/DDBJ databases">
        <title>Leeuwenhoekiella genomics.</title>
        <authorList>
            <person name="Tahon G."/>
            <person name="Willems A."/>
        </authorList>
    </citation>
    <scope>NUCLEOTIDE SEQUENCE [LARGE SCALE GENOMIC DNA]</scope>
    <source>
        <strain evidence="5 6">LMG 22550</strain>
    </source>
</reference>
<name>A0A4Q0P2P0_9FLAO</name>
<dbReference type="SMART" id="SM00342">
    <property type="entry name" value="HTH_ARAC"/>
    <property type="match status" value="1"/>
</dbReference>
<keyword evidence="6" id="KW-1185">Reference proteome</keyword>
<dbReference type="InterPro" id="IPR009057">
    <property type="entry name" value="Homeodomain-like_sf"/>
</dbReference>
<dbReference type="GO" id="GO:0003700">
    <property type="term" value="F:DNA-binding transcription factor activity"/>
    <property type="evidence" value="ECO:0007669"/>
    <property type="project" value="InterPro"/>
</dbReference>
<gene>
    <name evidence="5" type="ORF">DSM00_3055</name>
</gene>
<feature type="domain" description="HTH araC/xylS-type" evidence="4">
    <location>
        <begin position="182"/>
        <end position="282"/>
    </location>
</feature>
<dbReference type="RefSeq" id="WP_128758795.1">
    <property type="nucleotide sequence ID" value="NZ_QOVM01000008.1"/>
</dbReference>
<dbReference type="GO" id="GO:0043565">
    <property type="term" value="F:sequence-specific DNA binding"/>
    <property type="evidence" value="ECO:0007669"/>
    <property type="project" value="InterPro"/>
</dbReference>
<evidence type="ECO:0000259" key="4">
    <source>
        <dbReference type="PROSITE" id="PS01124"/>
    </source>
</evidence>
<dbReference type="Proteomes" id="UP000289238">
    <property type="component" value="Unassembled WGS sequence"/>
</dbReference>
<keyword evidence="2 5" id="KW-0238">DNA-binding</keyword>
<organism evidence="5 6">
    <name type="scientific">Leeuwenhoekiella aequorea</name>
    <dbReference type="NCBI Taxonomy" id="283736"/>
    <lineage>
        <taxon>Bacteria</taxon>
        <taxon>Pseudomonadati</taxon>
        <taxon>Bacteroidota</taxon>
        <taxon>Flavobacteriia</taxon>
        <taxon>Flavobacteriales</taxon>
        <taxon>Flavobacteriaceae</taxon>
        <taxon>Leeuwenhoekiella</taxon>
    </lineage>
</organism>
<dbReference type="SUPFAM" id="SSF51215">
    <property type="entry name" value="Regulatory protein AraC"/>
    <property type="match status" value="1"/>
</dbReference>
<dbReference type="PANTHER" id="PTHR43280">
    <property type="entry name" value="ARAC-FAMILY TRANSCRIPTIONAL REGULATOR"/>
    <property type="match status" value="1"/>
</dbReference>
<dbReference type="Pfam" id="PF12833">
    <property type="entry name" value="HTH_18"/>
    <property type="match status" value="1"/>
</dbReference>
<evidence type="ECO:0000313" key="5">
    <source>
        <dbReference type="EMBL" id="RXG20505.1"/>
    </source>
</evidence>
<keyword evidence="1" id="KW-0805">Transcription regulation</keyword>
<evidence type="ECO:0000256" key="1">
    <source>
        <dbReference type="ARBA" id="ARBA00023015"/>
    </source>
</evidence>
<protein>
    <submittedName>
        <fullName evidence="5">AraC-like DNA-binding protein</fullName>
    </submittedName>
</protein>
<dbReference type="OrthoDB" id="636258at2"/>
<accession>A0A4Q0P2P0</accession>
<dbReference type="SUPFAM" id="SSF46689">
    <property type="entry name" value="Homeodomain-like"/>
    <property type="match status" value="1"/>
</dbReference>
<evidence type="ECO:0000256" key="2">
    <source>
        <dbReference type="ARBA" id="ARBA00023125"/>
    </source>
</evidence>
<dbReference type="PANTHER" id="PTHR43280:SF34">
    <property type="entry name" value="ARAC-FAMILY TRANSCRIPTIONAL REGULATOR"/>
    <property type="match status" value="1"/>
</dbReference>
<sequence>MTQLNLQDIFLIQRFTTSRWDSQPKQDFYFEIIFIEDGSGKILLNGKTHTYKARDLFVLSKDEVLDVKIHETTTFVIYKFTQLLLSSKISFPDRQYWLRRSEFVLNHPKRVFKDAMNNTEDRDLIWRIVFFIRKENNNKEQYYLHIIANMVSTALSVIARNITEANPESKIIRAPAKSNRIEEIYAYIRYNIYDSRLLKISTIAKHFKITSSTLSNYFKKETGNSLHNYILLYKLGIAKDRLGNSNFTVSQIANQLGFTDESHLTRIFKKYCEKTPKQYKDSLTADK</sequence>
<dbReference type="EMBL" id="QOVM01000008">
    <property type="protein sequence ID" value="RXG20505.1"/>
    <property type="molecule type" value="Genomic_DNA"/>
</dbReference>
<dbReference type="PROSITE" id="PS00041">
    <property type="entry name" value="HTH_ARAC_FAMILY_1"/>
    <property type="match status" value="1"/>
</dbReference>
<dbReference type="PROSITE" id="PS01124">
    <property type="entry name" value="HTH_ARAC_FAMILY_2"/>
    <property type="match status" value="1"/>
</dbReference>
<dbReference type="Gene3D" id="1.10.10.60">
    <property type="entry name" value="Homeodomain-like"/>
    <property type="match status" value="2"/>
</dbReference>
<evidence type="ECO:0000256" key="3">
    <source>
        <dbReference type="ARBA" id="ARBA00023163"/>
    </source>
</evidence>
<comment type="caution">
    <text evidence="5">The sequence shown here is derived from an EMBL/GenBank/DDBJ whole genome shotgun (WGS) entry which is preliminary data.</text>
</comment>
<dbReference type="InterPro" id="IPR037923">
    <property type="entry name" value="HTH-like"/>
</dbReference>
<keyword evidence="3" id="KW-0804">Transcription</keyword>
<dbReference type="AlphaFoldDB" id="A0A4Q0P2P0"/>
<dbReference type="Pfam" id="PF02311">
    <property type="entry name" value="AraC_binding"/>
    <property type="match status" value="1"/>
</dbReference>
<evidence type="ECO:0000313" key="6">
    <source>
        <dbReference type="Proteomes" id="UP000289238"/>
    </source>
</evidence>
<proteinExistence type="predicted"/>
<dbReference type="InterPro" id="IPR018060">
    <property type="entry name" value="HTH_AraC"/>
</dbReference>
<dbReference type="InterPro" id="IPR003313">
    <property type="entry name" value="AraC-bd"/>
</dbReference>